<evidence type="ECO:0000256" key="7">
    <source>
        <dbReference type="PIRSR" id="PIRSR611782-1"/>
    </source>
</evidence>
<dbReference type="Gene3D" id="2.30.42.10">
    <property type="match status" value="1"/>
</dbReference>
<reference evidence="11 12" key="1">
    <citation type="submission" date="2013-12" db="EMBL/GenBank/DDBJ databases">
        <title>Comparative genomics of Petrotoga isolates.</title>
        <authorList>
            <person name="Nesbo C.L."/>
            <person name="Charchuk R."/>
            <person name="Chow K."/>
        </authorList>
    </citation>
    <scope>NUCLEOTIDE SEQUENCE [LARGE SCALE GENOMIC DNA]</scope>
    <source>
        <strain evidence="11 12">DSM 13574</strain>
    </source>
</reference>
<dbReference type="InterPro" id="IPR001478">
    <property type="entry name" value="PDZ"/>
</dbReference>
<dbReference type="NCBIfam" id="TIGR02037">
    <property type="entry name" value="degP_htrA_DO"/>
    <property type="match status" value="1"/>
</dbReference>
<dbReference type="Pfam" id="PF13180">
    <property type="entry name" value="PDZ_2"/>
    <property type="match status" value="1"/>
</dbReference>
<feature type="active site" description="Charge relay system" evidence="7">
    <location>
        <position position="203"/>
    </location>
</feature>
<evidence type="ECO:0000256" key="1">
    <source>
        <dbReference type="ARBA" id="ARBA00010541"/>
    </source>
</evidence>
<dbReference type="GO" id="GO:0006508">
    <property type="term" value="P:proteolysis"/>
    <property type="evidence" value="ECO:0007669"/>
    <property type="project" value="UniProtKB-KW"/>
</dbReference>
<feature type="active site" description="Charge relay system" evidence="7">
    <location>
        <position position="95"/>
    </location>
</feature>
<feature type="active site" description="Charge relay system" evidence="7">
    <location>
        <position position="125"/>
    </location>
</feature>
<dbReference type="InterPro" id="IPR001940">
    <property type="entry name" value="Peptidase_S1C"/>
</dbReference>
<evidence type="ECO:0000256" key="3">
    <source>
        <dbReference type="ARBA" id="ARBA00022729"/>
    </source>
</evidence>
<sequence>MKKSILLLLTVFLLSISSFAIVNEGYVSPVVKVVEEAAPAVVNIESTRSAAVPIDPYIRQFFERFFGQEMPEYQTKGVGSGFIFDKRGYILTNYHVIESAKEISVSLPNGKNYDAELVGGDKDLDLAIIKINADEDLPILPLGDSDKIKIGEDAIAIGNPLGLQNTVTVGVISATNRSIPKPGGNGNYVDLIQTDATINPGNSGGPLLNIHGEVIGINTAIAVDPQLGSVNIGFAIPINIAKRFADSVMETGSFQRAYLGVYISNITEELKKSLGLKVDKGAYVQDLVLGGSAEKAGIKVNDVIVEVNGKKIENVDDLTSLISTYPAGTTVEVVVDRFGERITFNVTLGSQTPEVVEAYFGIVVRNITSEDRQKYNIRSSIQGVIVEEIQDDTYALGLRSGDVITEIAVNGVYYDIQNIDDWKKIASSVEKNSYVALIVYRNNVRYVIQFFYR</sequence>
<feature type="signal peptide" evidence="9">
    <location>
        <begin position="1"/>
        <end position="20"/>
    </location>
</feature>
<feature type="binding site" evidence="8">
    <location>
        <position position="95"/>
    </location>
    <ligand>
        <name>substrate</name>
    </ligand>
</feature>
<dbReference type="Proteomes" id="UP000236434">
    <property type="component" value="Unassembled WGS sequence"/>
</dbReference>
<feature type="binding site" evidence="8">
    <location>
        <position position="125"/>
    </location>
    <ligand>
        <name>substrate</name>
    </ligand>
</feature>
<feature type="domain" description="PDZ" evidence="10">
    <location>
        <begin position="263"/>
        <end position="339"/>
    </location>
</feature>
<gene>
    <name evidence="11" type="ORF">X929_08575</name>
</gene>
<dbReference type="GO" id="GO:0004252">
    <property type="term" value="F:serine-type endopeptidase activity"/>
    <property type="evidence" value="ECO:0007669"/>
    <property type="project" value="InterPro"/>
</dbReference>
<comment type="caution">
    <text evidence="11">The sequence shown here is derived from an EMBL/GenBank/DDBJ whole genome shotgun (WGS) entry which is preliminary data.</text>
</comment>
<dbReference type="Gene3D" id="2.30.42.60">
    <property type="match status" value="1"/>
</dbReference>
<evidence type="ECO:0000256" key="6">
    <source>
        <dbReference type="ARBA" id="ARBA00022825"/>
    </source>
</evidence>
<accession>A0A2K1NWL1</accession>
<evidence type="ECO:0000256" key="4">
    <source>
        <dbReference type="ARBA" id="ARBA00022737"/>
    </source>
</evidence>
<dbReference type="PANTHER" id="PTHR22939:SF129">
    <property type="entry name" value="SERINE PROTEASE HTRA2, MITOCHONDRIAL"/>
    <property type="match status" value="1"/>
</dbReference>
<keyword evidence="6" id="KW-0720">Serine protease</keyword>
<dbReference type="RefSeq" id="WP_103067565.1">
    <property type="nucleotide sequence ID" value="NZ_AZRL01000022.1"/>
</dbReference>
<dbReference type="InterPro" id="IPR036034">
    <property type="entry name" value="PDZ_sf"/>
</dbReference>
<comment type="similarity">
    <text evidence="1">Belongs to the peptidase S1C family.</text>
</comment>
<name>A0A2K1NWL1_9BACT</name>
<dbReference type="InterPro" id="IPR009003">
    <property type="entry name" value="Peptidase_S1_PA"/>
</dbReference>
<dbReference type="Gene3D" id="2.40.10.10">
    <property type="entry name" value="Trypsin-like serine proteases"/>
    <property type="match status" value="2"/>
</dbReference>
<dbReference type="AlphaFoldDB" id="A0A2K1NWL1"/>
<feature type="binding site" evidence="8">
    <location>
        <begin position="201"/>
        <end position="203"/>
    </location>
    <ligand>
        <name>substrate</name>
    </ligand>
</feature>
<evidence type="ECO:0000256" key="9">
    <source>
        <dbReference type="SAM" id="SignalP"/>
    </source>
</evidence>
<evidence type="ECO:0000256" key="2">
    <source>
        <dbReference type="ARBA" id="ARBA00022670"/>
    </source>
</evidence>
<keyword evidence="3 9" id="KW-0732">Signal</keyword>
<dbReference type="Pfam" id="PF13365">
    <property type="entry name" value="Trypsin_2"/>
    <property type="match status" value="1"/>
</dbReference>
<keyword evidence="5" id="KW-0378">Hydrolase</keyword>
<dbReference type="OrthoDB" id="9758917at2"/>
<evidence type="ECO:0000313" key="11">
    <source>
        <dbReference type="EMBL" id="PNR94928.1"/>
    </source>
</evidence>
<dbReference type="SMART" id="SM00228">
    <property type="entry name" value="PDZ"/>
    <property type="match status" value="2"/>
</dbReference>
<dbReference type="PRINTS" id="PR00834">
    <property type="entry name" value="PROTEASES2C"/>
</dbReference>
<feature type="chain" id="PRO_5014421031" evidence="9">
    <location>
        <begin position="21"/>
        <end position="453"/>
    </location>
</feature>
<dbReference type="InterPro" id="IPR043504">
    <property type="entry name" value="Peptidase_S1_PA_chymotrypsin"/>
</dbReference>
<evidence type="ECO:0000313" key="12">
    <source>
        <dbReference type="Proteomes" id="UP000236434"/>
    </source>
</evidence>
<keyword evidence="4" id="KW-0677">Repeat</keyword>
<keyword evidence="2 11" id="KW-0645">Protease</keyword>
<dbReference type="PANTHER" id="PTHR22939">
    <property type="entry name" value="SERINE PROTEASE FAMILY S1C HTRA-RELATED"/>
    <property type="match status" value="1"/>
</dbReference>
<organism evidence="11 12">
    <name type="scientific">Petrotoga olearia DSM 13574</name>
    <dbReference type="NCBI Taxonomy" id="1122955"/>
    <lineage>
        <taxon>Bacteria</taxon>
        <taxon>Thermotogati</taxon>
        <taxon>Thermotogota</taxon>
        <taxon>Thermotogae</taxon>
        <taxon>Petrotogales</taxon>
        <taxon>Petrotogaceae</taxon>
        <taxon>Petrotoga</taxon>
    </lineage>
</organism>
<dbReference type="EMBL" id="AZRL01000022">
    <property type="protein sequence ID" value="PNR94928.1"/>
    <property type="molecule type" value="Genomic_DNA"/>
</dbReference>
<dbReference type="SUPFAM" id="SSF50494">
    <property type="entry name" value="Trypsin-like serine proteases"/>
    <property type="match status" value="1"/>
</dbReference>
<dbReference type="InterPro" id="IPR011782">
    <property type="entry name" value="Pept_S1C_Do"/>
</dbReference>
<protein>
    <submittedName>
        <fullName evidence="11">Serine protease</fullName>
    </submittedName>
</protein>
<dbReference type="PROSITE" id="PS50106">
    <property type="entry name" value="PDZ"/>
    <property type="match status" value="1"/>
</dbReference>
<evidence type="ECO:0000256" key="5">
    <source>
        <dbReference type="ARBA" id="ARBA00022801"/>
    </source>
</evidence>
<evidence type="ECO:0000259" key="10">
    <source>
        <dbReference type="PROSITE" id="PS50106"/>
    </source>
</evidence>
<dbReference type="SUPFAM" id="SSF50156">
    <property type="entry name" value="PDZ domain-like"/>
    <property type="match status" value="2"/>
</dbReference>
<evidence type="ECO:0000256" key="8">
    <source>
        <dbReference type="PIRSR" id="PIRSR611782-2"/>
    </source>
</evidence>
<proteinExistence type="inferred from homology"/>